<dbReference type="GO" id="GO:0055085">
    <property type="term" value="P:transmembrane transport"/>
    <property type="evidence" value="ECO:0007669"/>
    <property type="project" value="TreeGrafter"/>
</dbReference>
<protein>
    <submittedName>
        <fullName evidence="1">OmpW family protein</fullName>
    </submittedName>
</protein>
<proteinExistence type="predicted"/>
<dbReference type="AlphaFoldDB" id="A0A0A2WQX8"/>
<dbReference type="SUPFAM" id="SSF56925">
    <property type="entry name" value="OMPA-like"/>
    <property type="match status" value="1"/>
</dbReference>
<dbReference type="Gene3D" id="2.40.160.20">
    <property type="match status" value="1"/>
</dbReference>
<dbReference type="PANTHER" id="PTHR36920:SF1">
    <property type="entry name" value="OUTER MEMBRANE PROTEIN W"/>
    <property type="match status" value="1"/>
</dbReference>
<keyword evidence="2" id="KW-1185">Reference proteome</keyword>
<accession>A0A0A2WQX8</accession>
<name>A0A0A2WQX8_9GAMM</name>
<sequence>MDGGANPIGHIPVAMQANASFDNESGDEVFSVSAALHLSASFAVEVWAAQGAEQALDIDAPGHDIQVAKYSTAPIALMAQYRFGGMGRVTPFIGAGWHWNNVSDITTNRAHEEVAGLKLSNGSGPAAVAGIDIALSKGWFARGDFRWMDVSTDVSTREMAKKTVDTDKTYFGVALGFQF</sequence>
<dbReference type="PATRIC" id="fig|1300345.3.peg.509"/>
<gene>
    <name evidence="1" type="ORF">LF41_1209</name>
</gene>
<dbReference type="GO" id="GO:0019867">
    <property type="term" value="C:outer membrane"/>
    <property type="evidence" value="ECO:0007669"/>
    <property type="project" value="InterPro"/>
</dbReference>
<evidence type="ECO:0000313" key="1">
    <source>
        <dbReference type="EMBL" id="KGQ20670.1"/>
    </source>
</evidence>
<dbReference type="Proteomes" id="UP000030518">
    <property type="component" value="Unassembled WGS sequence"/>
</dbReference>
<comment type="caution">
    <text evidence="1">The sequence shown here is derived from an EMBL/GenBank/DDBJ whole genome shotgun (WGS) entry which is preliminary data.</text>
</comment>
<evidence type="ECO:0000313" key="2">
    <source>
        <dbReference type="Proteomes" id="UP000030518"/>
    </source>
</evidence>
<reference evidence="1 2" key="1">
    <citation type="submission" date="2014-09" db="EMBL/GenBank/DDBJ databases">
        <title>Genome sequences of Lysobacter dokdonensis DS-58.</title>
        <authorList>
            <person name="Kim J.F."/>
            <person name="Kwak M.-J."/>
        </authorList>
    </citation>
    <scope>NUCLEOTIDE SEQUENCE [LARGE SCALE GENOMIC DNA]</scope>
    <source>
        <strain evidence="1 2">DS-58</strain>
    </source>
</reference>
<dbReference type="OrthoDB" id="9807574at2"/>
<dbReference type="PANTHER" id="PTHR36920">
    <property type="match status" value="1"/>
</dbReference>
<dbReference type="STRING" id="1300345.LF41_1209"/>
<dbReference type="InterPro" id="IPR011250">
    <property type="entry name" value="OMP/PagP_B-barrel"/>
</dbReference>
<organism evidence="1 2">
    <name type="scientific">Lysobacter dokdonensis DS-58</name>
    <dbReference type="NCBI Taxonomy" id="1300345"/>
    <lineage>
        <taxon>Bacteria</taxon>
        <taxon>Pseudomonadati</taxon>
        <taxon>Pseudomonadota</taxon>
        <taxon>Gammaproteobacteria</taxon>
        <taxon>Lysobacterales</taxon>
        <taxon>Lysobacteraceae</taxon>
        <taxon>Noviluteimonas</taxon>
    </lineage>
</organism>
<dbReference type="InterPro" id="IPR005618">
    <property type="entry name" value="OMPW"/>
</dbReference>
<dbReference type="Pfam" id="PF03922">
    <property type="entry name" value="OmpW"/>
    <property type="match status" value="1"/>
</dbReference>
<dbReference type="EMBL" id="JRKJ01000002">
    <property type="protein sequence ID" value="KGQ20670.1"/>
    <property type="molecule type" value="Genomic_DNA"/>
</dbReference>
<dbReference type="RefSeq" id="WP_052116063.1">
    <property type="nucleotide sequence ID" value="NZ_JRKJ01000002.1"/>
</dbReference>
<dbReference type="eggNOG" id="COG3047">
    <property type="taxonomic scope" value="Bacteria"/>
</dbReference>